<organism evidence="2 3">
    <name type="scientific">Plectus sambesii</name>
    <dbReference type="NCBI Taxonomy" id="2011161"/>
    <lineage>
        <taxon>Eukaryota</taxon>
        <taxon>Metazoa</taxon>
        <taxon>Ecdysozoa</taxon>
        <taxon>Nematoda</taxon>
        <taxon>Chromadorea</taxon>
        <taxon>Plectida</taxon>
        <taxon>Plectina</taxon>
        <taxon>Plectoidea</taxon>
        <taxon>Plectidae</taxon>
        <taxon>Plectus</taxon>
    </lineage>
</organism>
<accession>A0A914WUJ9</accession>
<sequence>MGSFTRRKSQQISATRASTRRRRGSHWRLDVATVQRLARFPVARESLTTRRIARIHLARHSVVSRRTKTSSVANSPTDTALLATPARLPPGLTPPPSPSR</sequence>
<dbReference type="AlphaFoldDB" id="A0A914WUJ9"/>
<evidence type="ECO:0000256" key="1">
    <source>
        <dbReference type="SAM" id="MobiDB-lite"/>
    </source>
</evidence>
<feature type="region of interest" description="Disordered" evidence="1">
    <location>
        <begin position="1"/>
        <end position="25"/>
    </location>
</feature>
<keyword evidence="2" id="KW-1185">Reference proteome</keyword>
<feature type="region of interest" description="Disordered" evidence="1">
    <location>
        <begin position="61"/>
        <end position="100"/>
    </location>
</feature>
<protein>
    <submittedName>
        <fullName evidence="3">Uncharacterized protein</fullName>
    </submittedName>
</protein>
<feature type="compositionally biased region" description="Low complexity" evidence="1">
    <location>
        <begin position="69"/>
        <end position="86"/>
    </location>
</feature>
<dbReference type="WBParaSite" id="PSAMB.scaffold519size48217.g6524.t1">
    <property type="protein sequence ID" value="PSAMB.scaffold519size48217.g6524.t1"/>
    <property type="gene ID" value="PSAMB.scaffold519size48217.g6524"/>
</dbReference>
<evidence type="ECO:0000313" key="3">
    <source>
        <dbReference type="WBParaSite" id="PSAMB.scaffold519size48217.g6524.t1"/>
    </source>
</evidence>
<evidence type="ECO:0000313" key="2">
    <source>
        <dbReference type="Proteomes" id="UP000887566"/>
    </source>
</evidence>
<feature type="compositionally biased region" description="Pro residues" evidence="1">
    <location>
        <begin position="87"/>
        <end position="100"/>
    </location>
</feature>
<dbReference type="Proteomes" id="UP000887566">
    <property type="component" value="Unplaced"/>
</dbReference>
<name>A0A914WUJ9_9BILA</name>
<proteinExistence type="predicted"/>
<reference evidence="3" key="1">
    <citation type="submission" date="2022-11" db="UniProtKB">
        <authorList>
            <consortium name="WormBaseParasite"/>
        </authorList>
    </citation>
    <scope>IDENTIFICATION</scope>
</reference>